<name>A0A2K8UJE2_9GAMM</name>
<dbReference type="Pfam" id="PF14067">
    <property type="entry name" value="LssY_C"/>
    <property type="match status" value="1"/>
</dbReference>
<dbReference type="InterPro" id="IPR025902">
    <property type="entry name" value="LssY-like-C_dom"/>
</dbReference>
<dbReference type="EMBL" id="CP020372">
    <property type="protein sequence ID" value="AUB85647.1"/>
    <property type="molecule type" value="Genomic_DNA"/>
</dbReference>
<evidence type="ECO:0000256" key="1">
    <source>
        <dbReference type="SAM" id="Phobius"/>
    </source>
</evidence>
<dbReference type="OrthoDB" id="3725455at2"/>
<geneLocation type="plasmid" evidence="4">
    <name>pts485</name>
</geneLocation>
<protein>
    <recommendedName>
        <fullName evidence="2">LssY-like C-terminal domain-containing protein</fullName>
    </recommendedName>
</protein>
<organism evidence="3 4">
    <name type="scientific">Candidatus Thiodictyon syntrophicum</name>
    <dbReference type="NCBI Taxonomy" id="1166950"/>
    <lineage>
        <taxon>Bacteria</taxon>
        <taxon>Pseudomonadati</taxon>
        <taxon>Pseudomonadota</taxon>
        <taxon>Gammaproteobacteria</taxon>
        <taxon>Chromatiales</taxon>
        <taxon>Chromatiaceae</taxon>
        <taxon>Thiodictyon</taxon>
    </lineage>
</organism>
<evidence type="ECO:0000259" key="2">
    <source>
        <dbReference type="Pfam" id="PF14067"/>
    </source>
</evidence>
<accession>A0A2K8UJE2</accession>
<gene>
    <name evidence="3" type="ORF">THSYN_32650</name>
</gene>
<keyword evidence="4" id="KW-1185">Reference proteome</keyword>
<dbReference type="KEGG" id="tsy:THSYN_32650"/>
<keyword evidence="3" id="KW-0614">Plasmid</keyword>
<feature type="transmembrane region" description="Helical" evidence="1">
    <location>
        <begin position="106"/>
        <end position="128"/>
    </location>
</feature>
<keyword evidence="1" id="KW-1133">Transmembrane helix</keyword>
<proteinExistence type="predicted"/>
<keyword evidence="1" id="KW-0472">Membrane</keyword>
<evidence type="ECO:0000313" key="3">
    <source>
        <dbReference type="EMBL" id="AUB85647.1"/>
    </source>
</evidence>
<feature type="domain" description="LssY-like C-terminal" evidence="2">
    <location>
        <begin position="259"/>
        <end position="436"/>
    </location>
</feature>
<sequence length="455" mass="49908">MSRTLALLHRLFTTRYRPLPLLRGFLSRAQVQADRSAQVTAVVLDAADSAQVFGVPLARRGIQPVYLRVENRGTVPLRLQLSSISPNYFTPLEAAGLNHFSIVRQLSAFGVAGWLFLPLLVLLPTRLITARRANRRMDECFCAQAFHLRPIPPGAATEGFVFTPLDSGTKIVHVCLHETGESLACAVREHAVREAAPAPAAPPATAAAAVNFTFALAVPGIDADYLRRDFADLNPPDSLIDCDVPTLLERLAALPVATTNRRQTRTGDPLNLVVVGEFETLLSALAARWDESETLTLATCAKTARAFLLGAQYRYSPVSPLYLFGRSQDVALQRSRRSINERLHLRLWLTPLRLHGRGVWVGQISRDIGVRLTSRAWNLTTHRIDPDVDESRDYLIEDLTQAERVVAAGYVDGAGACAAAAPRHNLTGDPYFTDGKRAAILLSTARTTPRFVAWG</sequence>
<evidence type="ECO:0000313" key="4">
    <source>
        <dbReference type="Proteomes" id="UP000232638"/>
    </source>
</evidence>
<keyword evidence="1" id="KW-0812">Transmembrane</keyword>
<dbReference type="RefSeq" id="WP_100923256.1">
    <property type="nucleotide sequence ID" value="NZ_CP020372.1"/>
</dbReference>
<reference evidence="3 4" key="1">
    <citation type="submission" date="2017-03" db="EMBL/GenBank/DDBJ databases">
        <title>Complete genome sequence of Candidatus 'Thiodictyon syntrophicum' sp. nov. strain Cad16T, a photolithoautotroph purple sulfur bacterium isolated from an alpine meromictic lake.</title>
        <authorList>
            <person name="Luedin S.M."/>
            <person name="Pothier J.F."/>
            <person name="Danza F."/>
            <person name="Storelli N."/>
            <person name="Wittwer M."/>
            <person name="Tonolla M."/>
        </authorList>
    </citation>
    <scope>NUCLEOTIDE SEQUENCE [LARGE SCALE GENOMIC DNA]</scope>
    <source>
        <strain evidence="3 4">Cad16T</strain>
        <plasmid evidence="4">Plasmid pts485</plasmid>
    </source>
</reference>
<dbReference type="Proteomes" id="UP000232638">
    <property type="component" value="Plasmid pTs485"/>
</dbReference>
<dbReference type="AlphaFoldDB" id="A0A2K8UJE2"/>